<evidence type="ECO:0000313" key="1">
    <source>
        <dbReference type="EMBL" id="KAJ4440375.1"/>
    </source>
</evidence>
<comment type="caution">
    <text evidence="1">The sequence shown here is derived from an EMBL/GenBank/DDBJ whole genome shotgun (WGS) entry which is preliminary data.</text>
</comment>
<organism evidence="1 2">
    <name type="scientific">Periplaneta americana</name>
    <name type="common">American cockroach</name>
    <name type="synonym">Blatta americana</name>
    <dbReference type="NCBI Taxonomy" id="6978"/>
    <lineage>
        <taxon>Eukaryota</taxon>
        <taxon>Metazoa</taxon>
        <taxon>Ecdysozoa</taxon>
        <taxon>Arthropoda</taxon>
        <taxon>Hexapoda</taxon>
        <taxon>Insecta</taxon>
        <taxon>Pterygota</taxon>
        <taxon>Neoptera</taxon>
        <taxon>Polyneoptera</taxon>
        <taxon>Dictyoptera</taxon>
        <taxon>Blattodea</taxon>
        <taxon>Blattoidea</taxon>
        <taxon>Blattidae</taxon>
        <taxon>Blattinae</taxon>
        <taxon>Periplaneta</taxon>
    </lineage>
</organism>
<protein>
    <submittedName>
        <fullName evidence="1">Uncharacterized protein</fullName>
    </submittedName>
</protein>
<dbReference type="Proteomes" id="UP001148838">
    <property type="component" value="Unassembled WGS sequence"/>
</dbReference>
<sequence length="103" mass="11647">MALLVNTSISMVMASTVLHNFLRQNSASRAMYSPPGSFVFEDTDTSIIVPDTCKNKGEVEDFRPLRGVPRKSTFSVKKVQEEIAEIFRSEQEMYLGRTIKVRS</sequence>
<name>A0ABQ8T378_PERAM</name>
<reference evidence="1 2" key="1">
    <citation type="journal article" date="2022" name="Allergy">
        <title>Genome assembly and annotation of Periplaneta americana reveal a comprehensive cockroach allergen profile.</title>
        <authorList>
            <person name="Wang L."/>
            <person name="Xiong Q."/>
            <person name="Saelim N."/>
            <person name="Wang L."/>
            <person name="Nong W."/>
            <person name="Wan A.T."/>
            <person name="Shi M."/>
            <person name="Liu X."/>
            <person name="Cao Q."/>
            <person name="Hui J.H.L."/>
            <person name="Sookrung N."/>
            <person name="Leung T.F."/>
            <person name="Tungtrongchitr A."/>
            <person name="Tsui S.K.W."/>
        </authorList>
    </citation>
    <scope>NUCLEOTIDE SEQUENCE [LARGE SCALE GENOMIC DNA]</scope>
    <source>
        <strain evidence="1">PWHHKU_190912</strain>
    </source>
</reference>
<keyword evidence="2" id="KW-1185">Reference proteome</keyword>
<gene>
    <name evidence="1" type="ORF">ANN_08516</name>
</gene>
<evidence type="ECO:0000313" key="2">
    <source>
        <dbReference type="Proteomes" id="UP001148838"/>
    </source>
</evidence>
<proteinExistence type="predicted"/>
<dbReference type="EMBL" id="JAJSOF020000017">
    <property type="protein sequence ID" value="KAJ4440375.1"/>
    <property type="molecule type" value="Genomic_DNA"/>
</dbReference>
<accession>A0ABQ8T378</accession>